<dbReference type="Ensembl" id="ENSCCRT00000181217.1">
    <property type="protein sequence ID" value="ENSCCRP00000131662.1"/>
    <property type="gene ID" value="ENSCCRG00000030187.2"/>
</dbReference>
<dbReference type="AlphaFoldDB" id="A0A9J7ZHD2"/>
<evidence type="ECO:0000313" key="3">
    <source>
        <dbReference type="Ensembl" id="ENSCCRP00000131662.1"/>
    </source>
</evidence>
<dbReference type="PANTHER" id="PTHR21063">
    <property type="entry name" value="LFA-3"/>
    <property type="match status" value="1"/>
</dbReference>
<dbReference type="GeneTree" id="ENSGT01050000244806"/>
<evidence type="ECO:0000256" key="1">
    <source>
        <dbReference type="SAM" id="Phobius"/>
    </source>
</evidence>
<dbReference type="InterPro" id="IPR003599">
    <property type="entry name" value="Ig_sub"/>
</dbReference>
<feature type="domain" description="Immunoglobulin" evidence="2">
    <location>
        <begin position="78"/>
        <end position="183"/>
    </location>
</feature>
<dbReference type="InterPro" id="IPR013106">
    <property type="entry name" value="Ig_V-set"/>
</dbReference>
<feature type="transmembrane region" description="Helical" evidence="1">
    <location>
        <begin position="194"/>
        <end position="215"/>
    </location>
</feature>
<dbReference type="FunFam" id="2.60.40.10:FF:002431">
    <property type="entry name" value="Si:ch211-222k6.3"/>
    <property type="match status" value="1"/>
</dbReference>
<organism evidence="3 4">
    <name type="scientific">Cyprinus carpio carpio</name>
    <dbReference type="NCBI Taxonomy" id="630221"/>
    <lineage>
        <taxon>Eukaryota</taxon>
        <taxon>Metazoa</taxon>
        <taxon>Chordata</taxon>
        <taxon>Craniata</taxon>
        <taxon>Vertebrata</taxon>
        <taxon>Euteleostomi</taxon>
        <taxon>Actinopterygii</taxon>
        <taxon>Neopterygii</taxon>
        <taxon>Teleostei</taxon>
        <taxon>Ostariophysi</taxon>
        <taxon>Cypriniformes</taxon>
        <taxon>Cyprinidae</taxon>
        <taxon>Cyprininae</taxon>
        <taxon>Cyprinus</taxon>
    </lineage>
</organism>
<name>A0A9J7ZHD2_CYPCA</name>
<dbReference type="Pfam" id="PF07686">
    <property type="entry name" value="V-set"/>
    <property type="match status" value="1"/>
</dbReference>
<dbReference type="InterPro" id="IPR013783">
    <property type="entry name" value="Ig-like_fold"/>
</dbReference>
<dbReference type="InterPro" id="IPR036179">
    <property type="entry name" value="Ig-like_dom_sf"/>
</dbReference>
<keyword evidence="1" id="KW-0812">Transmembrane</keyword>
<evidence type="ECO:0000259" key="2">
    <source>
        <dbReference type="SMART" id="SM00409"/>
    </source>
</evidence>
<accession>A0A9J7ZHD2</accession>
<proteinExistence type="predicted"/>
<keyword evidence="1" id="KW-1133">Transmembrane helix</keyword>
<keyword evidence="1" id="KW-0472">Membrane</keyword>
<dbReference type="SMART" id="SM00409">
    <property type="entry name" value="IG"/>
    <property type="match status" value="1"/>
</dbReference>
<dbReference type="SUPFAM" id="SSF48726">
    <property type="entry name" value="Immunoglobulin"/>
    <property type="match status" value="1"/>
</dbReference>
<dbReference type="PANTHER" id="PTHR21063:SF4">
    <property type="entry name" value="CD48 ANTIGEN-RELATED"/>
    <property type="match status" value="1"/>
</dbReference>
<dbReference type="Proteomes" id="UP001108240">
    <property type="component" value="Unplaced"/>
</dbReference>
<evidence type="ECO:0000313" key="4">
    <source>
        <dbReference type="Proteomes" id="UP001108240"/>
    </source>
</evidence>
<keyword evidence="4" id="KW-1185">Reference proteome</keyword>
<dbReference type="Gene3D" id="2.60.40.10">
    <property type="entry name" value="Immunoglobulins"/>
    <property type="match status" value="1"/>
</dbReference>
<protein>
    <recommendedName>
        <fullName evidence="2">Immunoglobulin domain-containing protein</fullName>
    </recommendedName>
</protein>
<reference evidence="3" key="1">
    <citation type="submission" date="2025-08" db="UniProtKB">
        <authorList>
            <consortium name="Ensembl"/>
        </authorList>
    </citation>
    <scope>IDENTIFICATION</scope>
</reference>
<reference evidence="3" key="2">
    <citation type="submission" date="2025-09" db="UniProtKB">
        <authorList>
            <consortium name="Ensembl"/>
        </authorList>
    </citation>
    <scope>IDENTIFICATION</scope>
</reference>
<sequence length="265" mass="29925">MLHVCSLSRDRKAEVGLDFVFFLILCLRHSQSSFKAPRGILFQTQRCWKMFKEKTFVSSWLCFCCLVGVFGDTDRDTVKSVSVTEGDSVTLNTVFTEIQKADEMLWKFGTNRSLIAKINHDTGVLSTNDGPDGRFRDRLKLDNQTGYLTITNTRTTDSGVYEVSISNSSSQTKYRFNVTVYVSSSPPPDSVSKIVLISAAGSLLIVAAAGIFCIYKKWRKIQTHTEEITYAEPKFYKRNTQKAKVKQEDETVYASVMQDVDQTAH</sequence>